<dbReference type="SUPFAM" id="SSF50965">
    <property type="entry name" value="Galactose oxidase, central domain"/>
    <property type="match status" value="1"/>
</dbReference>
<gene>
    <name evidence="1" type="ORF">BSTOLATCC_MIC55794</name>
</gene>
<dbReference type="AlphaFoldDB" id="A0AAU9JYK7"/>
<dbReference type="Gene3D" id="2.120.10.80">
    <property type="entry name" value="Kelch-type beta propeller"/>
    <property type="match status" value="1"/>
</dbReference>
<dbReference type="InterPro" id="IPR015915">
    <property type="entry name" value="Kelch-typ_b-propeller"/>
</dbReference>
<accession>A0AAU9JYK7</accession>
<name>A0AAU9JYK7_9CILI</name>
<dbReference type="EMBL" id="CAJZBQ010000054">
    <property type="protein sequence ID" value="CAG9332344.1"/>
    <property type="molecule type" value="Genomic_DNA"/>
</dbReference>
<comment type="caution">
    <text evidence="1">The sequence shown here is derived from an EMBL/GenBank/DDBJ whole genome shotgun (WGS) entry which is preliminary data.</text>
</comment>
<dbReference type="Pfam" id="PF01344">
    <property type="entry name" value="Kelch_1"/>
    <property type="match status" value="1"/>
</dbReference>
<evidence type="ECO:0000313" key="1">
    <source>
        <dbReference type="EMBL" id="CAG9332344.1"/>
    </source>
</evidence>
<evidence type="ECO:0000313" key="2">
    <source>
        <dbReference type="Proteomes" id="UP001162131"/>
    </source>
</evidence>
<dbReference type="Proteomes" id="UP001162131">
    <property type="component" value="Unassembled WGS sequence"/>
</dbReference>
<keyword evidence="2" id="KW-1185">Reference proteome</keyword>
<proteinExistence type="predicted"/>
<dbReference type="InterPro" id="IPR011043">
    <property type="entry name" value="Gal_Oxase/kelch_b-propeller"/>
</dbReference>
<reference evidence="1" key="1">
    <citation type="submission" date="2021-09" db="EMBL/GenBank/DDBJ databases">
        <authorList>
            <consortium name="AG Swart"/>
            <person name="Singh M."/>
            <person name="Singh A."/>
            <person name="Seah K."/>
            <person name="Emmerich C."/>
        </authorList>
    </citation>
    <scope>NUCLEOTIDE SEQUENCE</scope>
    <source>
        <strain evidence="1">ATCC30299</strain>
    </source>
</reference>
<organism evidence="1 2">
    <name type="scientific">Blepharisma stoltei</name>
    <dbReference type="NCBI Taxonomy" id="1481888"/>
    <lineage>
        <taxon>Eukaryota</taxon>
        <taxon>Sar</taxon>
        <taxon>Alveolata</taxon>
        <taxon>Ciliophora</taxon>
        <taxon>Postciliodesmatophora</taxon>
        <taxon>Heterotrichea</taxon>
        <taxon>Heterotrichida</taxon>
        <taxon>Blepharismidae</taxon>
        <taxon>Blepharisma</taxon>
    </lineage>
</organism>
<dbReference type="InterPro" id="IPR006652">
    <property type="entry name" value="Kelch_1"/>
</dbReference>
<protein>
    <submittedName>
        <fullName evidence="1">Uncharacterized protein</fullName>
    </submittedName>
</protein>
<sequence>MNYIPETKQAIATTIEFIIESLESYNMQLISAQSNYASNLSMELSKSIEKINSSQQSYKNIYMLLQENRILSGTFFQVILYISNKFEAIDLFIKHLTLNSFDAESLYQEFEWNNLKKSPVKSLISEILTIENRIKSILSSWSDSPLMPFKISVIHPDDYKAKWDEVNVLKAEIGKIDDNYHKILSIYPPSINMKTIDSLALIFLQKIYGEFLNIRELLKELLAQKEINLNRYEKILSLYWKGGTCDIVITSFDPRMREITIDSTVTDVAKEMPGSIGPCSSIIALPNSEIFCYGVHDIYECFIMDCNHHIKIIPITHNCKFAGIVYFESNVFVFGGQTSWKPHRRARKYNFAMNSWEKLAMMPKPASSCACLIYKQKVLLSGREHRFLYLYDIKLDSYSEIVNGLGKSNKVLLGSDSKVYIIEESGGIYESERDNEYKFNRVGNSSLCNGSGQSNWVNKYGSIYFSKWIENHGINYYCFDLKTKKITLVKDLIWQVYFP</sequence>